<evidence type="ECO:0000313" key="1">
    <source>
        <dbReference type="EMBL" id="DAE00850.1"/>
    </source>
</evidence>
<dbReference type="InterPro" id="IPR049254">
    <property type="entry name" value="Phage_tail_terminator"/>
</dbReference>
<protein>
    <submittedName>
        <fullName evidence="1">Tail completion protein</fullName>
    </submittedName>
</protein>
<proteinExistence type="predicted"/>
<accession>A0A8S5P1K9</accession>
<organism evidence="1">
    <name type="scientific">Siphoviridae sp. ctitf6</name>
    <dbReference type="NCBI Taxonomy" id="2825627"/>
    <lineage>
        <taxon>Viruses</taxon>
        <taxon>Duplodnaviria</taxon>
        <taxon>Heunggongvirae</taxon>
        <taxon>Uroviricota</taxon>
        <taxon>Caudoviricetes</taxon>
    </lineage>
</organism>
<dbReference type="EMBL" id="BK015313">
    <property type="protein sequence ID" value="DAE00850.1"/>
    <property type="molecule type" value="Genomic_DNA"/>
</dbReference>
<reference evidence="1" key="1">
    <citation type="journal article" date="2021" name="Proc. Natl. Acad. Sci. U.S.A.">
        <title>A Catalog of Tens of Thousands of Viruses from Human Metagenomes Reveals Hidden Associations with Chronic Diseases.</title>
        <authorList>
            <person name="Tisza M.J."/>
            <person name="Buck C.B."/>
        </authorList>
    </citation>
    <scope>NUCLEOTIDE SEQUENCE</scope>
    <source>
        <strain evidence="1">Ctitf6</strain>
    </source>
</reference>
<name>A0A8S5P1K9_9CAUD</name>
<sequence length="147" mass="17257">MITAADLKAAGNQLLKQKYPDMKIYGVASIEQLERPCFFTEILPFGLKYESKNWAQNSASFKITLIQEEPDEFRQYQFAEEIRNLFGLKLAVGDRKINVVWYGYDQMGEHHDMLQVTVKFEWYENMYEPESAELMENLEVHTTQEGE</sequence>
<dbReference type="Pfam" id="PF20765">
    <property type="entry name" value="Phage_tail_terminator_8"/>
    <property type="match status" value="1"/>
</dbReference>